<comment type="subcellular location">
    <subcellularLocation>
        <location evidence="9">Cell membrane</location>
        <topology evidence="9">Multi-pass membrane protein</topology>
    </subcellularLocation>
    <subcellularLocation>
        <location evidence="1">Membrane</location>
        <topology evidence="1">Multi-pass membrane protein</topology>
    </subcellularLocation>
</comment>
<dbReference type="AlphaFoldDB" id="A0A123SFJ3"/>
<feature type="transmembrane region" description="Helical" evidence="9">
    <location>
        <begin position="312"/>
        <end position="337"/>
    </location>
</feature>
<keyword evidence="4 9" id="KW-0812">Transmembrane</keyword>
<dbReference type="Pfam" id="PF00375">
    <property type="entry name" value="SDF"/>
    <property type="match status" value="1"/>
</dbReference>
<evidence type="ECO:0000256" key="7">
    <source>
        <dbReference type="ARBA" id="ARBA00022989"/>
    </source>
</evidence>
<accession>A0A123SFJ3</accession>
<feature type="transmembrane region" description="Helical" evidence="9">
    <location>
        <begin position="202"/>
        <end position="226"/>
    </location>
</feature>
<dbReference type="NCBIfam" id="NF010151">
    <property type="entry name" value="PRK13628.1"/>
    <property type="match status" value="1"/>
</dbReference>
<dbReference type="SUPFAM" id="SSF118215">
    <property type="entry name" value="Proton glutamate symport protein"/>
    <property type="match status" value="1"/>
</dbReference>
<sequence length="391" mass="40623">MNLIRKIGIGVVLGVLLGLIAPKITVIALFGSLFVGALKAIAPLLVLTLVAHALSQAPAGQKSNMRIVICLYLFGTFAAAFIAVGASYLFPIKLVLSTTTTTDITPPQGIAEVFQDLLLKVVDNPINALATANYIGVLTWAAVFGLAFRHASKTTKDLLQSAAEVTSKVVGWIIGLAPFGIMGLVFDTIANNGLTALKDYGLLLLLLVGSMIFVALVINPLIAFLVMKKNPYSLVFECLRVSGVTAFFTRSSAANIPVNMQLAKRLGVDSDTYSVSIPLGATINMAGAAITINILTMAAVHTLGISVDFSSALLLSVVASLSAAGASGVAGGSLLLIPVACSLFGIPNELAMQVVGVGFVVGVIQDSCETALNSSTDVLFTVVAERSAWKK</sequence>
<dbReference type="Proteomes" id="UP000072933">
    <property type="component" value="Unassembled WGS sequence"/>
</dbReference>
<feature type="transmembrane region" description="Helical" evidence="9">
    <location>
        <begin position="67"/>
        <end position="90"/>
    </location>
</feature>
<evidence type="ECO:0000313" key="10">
    <source>
        <dbReference type="EMBL" id="CYW01116.1"/>
    </source>
</evidence>
<comment type="function">
    <text evidence="9">Involved in the import of serine and threonine into the cell, with the concomitant import of sodium (symport system).</text>
</comment>
<dbReference type="GO" id="GO:0015826">
    <property type="term" value="P:threonine transport"/>
    <property type="evidence" value="ECO:0007669"/>
    <property type="project" value="InterPro"/>
</dbReference>
<feature type="transmembrane region" description="Helical" evidence="9">
    <location>
        <begin position="277"/>
        <end position="300"/>
    </location>
</feature>
<evidence type="ECO:0000256" key="5">
    <source>
        <dbReference type="ARBA" id="ARBA00022847"/>
    </source>
</evidence>
<evidence type="ECO:0000256" key="3">
    <source>
        <dbReference type="ARBA" id="ARBA00022475"/>
    </source>
</evidence>
<feature type="transmembrane region" description="Helical" evidence="9">
    <location>
        <begin position="126"/>
        <end position="148"/>
    </location>
</feature>
<dbReference type="EMBL" id="FIID01000017">
    <property type="protein sequence ID" value="CYW01116.1"/>
    <property type="molecule type" value="Genomic_DNA"/>
</dbReference>
<evidence type="ECO:0000313" key="11">
    <source>
        <dbReference type="Proteomes" id="UP000072933"/>
    </source>
</evidence>
<keyword evidence="8 9" id="KW-0472">Membrane</keyword>
<keyword evidence="7 9" id="KW-1133">Transmembrane helix</keyword>
<dbReference type="InterPro" id="IPR001991">
    <property type="entry name" value="Na-dicarboxylate_symporter"/>
</dbReference>
<reference evidence="10 11" key="1">
    <citation type="submission" date="2016-02" db="EMBL/GenBank/DDBJ databases">
        <authorList>
            <consortium name="Pathogen Informatics"/>
        </authorList>
    </citation>
    <scope>NUCLEOTIDE SEQUENCE [LARGE SCALE GENOMIC DNA]</scope>
    <source>
        <strain evidence="10 11">LSS8</strain>
    </source>
</reference>
<feature type="transmembrane region" description="Helical" evidence="9">
    <location>
        <begin position="7"/>
        <end position="30"/>
    </location>
</feature>
<dbReference type="GO" id="GO:0032329">
    <property type="term" value="P:serine transport"/>
    <property type="evidence" value="ECO:0007669"/>
    <property type="project" value="InterPro"/>
</dbReference>
<evidence type="ECO:0000256" key="1">
    <source>
        <dbReference type="ARBA" id="ARBA00004141"/>
    </source>
</evidence>
<dbReference type="PRINTS" id="PR00173">
    <property type="entry name" value="EDTRNSPORT"/>
</dbReference>
<feature type="transmembrane region" description="Helical" evidence="9">
    <location>
        <begin position="36"/>
        <end position="55"/>
    </location>
</feature>
<organism evidence="10 11">
    <name type="scientific">Streptococcus suis</name>
    <dbReference type="NCBI Taxonomy" id="1307"/>
    <lineage>
        <taxon>Bacteria</taxon>
        <taxon>Bacillati</taxon>
        <taxon>Bacillota</taxon>
        <taxon>Bacilli</taxon>
        <taxon>Lactobacillales</taxon>
        <taxon>Streptococcaceae</taxon>
        <taxon>Streptococcus</taxon>
    </lineage>
</organism>
<proteinExistence type="inferred from homology"/>
<feature type="transmembrane region" description="Helical" evidence="9">
    <location>
        <begin position="169"/>
        <end position="190"/>
    </location>
</feature>
<protein>
    <recommendedName>
        <fullName evidence="9">Serine/threonine transporter SstT</fullName>
    </recommendedName>
    <alternativeName>
        <fullName evidence="9">Na(+)/serine-threonine symporter</fullName>
    </alternativeName>
</protein>
<evidence type="ECO:0000256" key="6">
    <source>
        <dbReference type="ARBA" id="ARBA00022970"/>
    </source>
</evidence>
<dbReference type="PANTHER" id="PTHR42865">
    <property type="entry name" value="PROTON/GLUTAMATE-ASPARTATE SYMPORTER"/>
    <property type="match status" value="1"/>
</dbReference>
<dbReference type="InterPro" id="IPR023025">
    <property type="entry name" value="Ser_Thr_transp_SstT"/>
</dbReference>
<keyword evidence="3 9" id="KW-1003">Cell membrane</keyword>
<evidence type="ECO:0000256" key="9">
    <source>
        <dbReference type="HAMAP-Rule" id="MF_01582"/>
    </source>
</evidence>
<comment type="catalytic activity">
    <reaction evidence="9">
        <text>L-serine(in) + Na(+)(in) = L-serine(out) + Na(+)(out)</text>
        <dbReference type="Rhea" id="RHEA:29575"/>
        <dbReference type="ChEBI" id="CHEBI:29101"/>
        <dbReference type="ChEBI" id="CHEBI:33384"/>
    </reaction>
</comment>
<dbReference type="PANTHER" id="PTHR42865:SF8">
    <property type="entry name" value="SERINE_THREONINE TRANSPORTER SSTT"/>
    <property type="match status" value="1"/>
</dbReference>
<keyword evidence="6 9" id="KW-0029">Amino-acid transport</keyword>
<gene>
    <name evidence="9 10" type="primary">sstT</name>
    <name evidence="10" type="ORF">ERS132370_01540</name>
</gene>
<evidence type="ECO:0000256" key="2">
    <source>
        <dbReference type="ARBA" id="ARBA00022448"/>
    </source>
</evidence>
<evidence type="ECO:0000256" key="4">
    <source>
        <dbReference type="ARBA" id="ARBA00022692"/>
    </source>
</evidence>
<dbReference type="InterPro" id="IPR036458">
    <property type="entry name" value="Na:dicarbo_symporter_sf"/>
</dbReference>
<dbReference type="Gene3D" id="1.10.3860.10">
    <property type="entry name" value="Sodium:dicarboxylate symporter"/>
    <property type="match status" value="1"/>
</dbReference>
<name>A0A123SFJ3_STRSU</name>
<comment type="catalytic activity">
    <reaction evidence="9">
        <text>L-threonine(in) + Na(+)(in) = L-threonine(out) + Na(+)(out)</text>
        <dbReference type="Rhea" id="RHEA:69999"/>
        <dbReference type="ChEBI" id="CHEBI:29101"/>
        <dbReference type="ChEBI" id="CHEBI:57926"/>
    </reaction>
</comment>
<dbReference type="HAMAP" id="MF_01582">
    <property type="entry name" value="Ser_Thr_transp_SstT"/>
    <property type="match status" value="1"/>
</dbReference>
<evidence type="ECO:0000256" key="8">
    <source>
        <dbReference type="ARBA" id="ARBA00023136"/>
    </source>
</evidence>
<dbReference type="GO" id="GO:0005295">
    <property type="term" value="F:neutral L-amino acid:sodium symporter activity"/>
    <property type="evidence" value="ECO:0007669"/>
    <property type="project" value="TreeGrafter"/>
</dbReference>
<dbReference type="FunFam" id="1.10.3860.10:FF:000003">
    <property type="entry name" value="Serine/threonine transporter sstT"/>
    <property type="match status" value="1"/>
</dbReference>
<keyword evidence="2 9" id="KW-0813">Transport</keyword>
<keyword evidence="5 9" id="KW-0769">Symport</keyword>
<comment type="similarity">
    <text evidence="9">Belongs to the dicarboxylate/amino acid:cation symporter (DAACS) (TC 2.A.23) family.</text>
</comment>
<dbReference type="GO" id="GO:0005886">
    <property type="term" value="C:plasma membrane"/>
    <property type="evidence" value="ECO:0007669"/>
    <property type="project" value="UniProtKB-SubCell"/>
</dbReference>